<keyword evidence="6" id="KW-0479">Metal-binding</keyword>
<feature type="transmembrane region" description="Helical" evidence="7">
    <location>
        <begin position="94"/>
        <end position="117"/>
    </location>
</feature>
<name>A0AAX6MQ00_9PEZI</name>
<gene>
    <name evidence="8" type="ORF">Daesc_004533</name>
</gene>
<sequence length="266" mass="29653">MAIQKTTGFEAIPLKVSGIRKSQQDKDSAQKHHPYTIDKQQSEKLVRLLEWEHLPAWKQRGFNIFTHVVGAVIFLALPLYVFRTEIPPRYKVATTADILVCSIYFLGVGVCFTLSTIFHTFMCHSEAAYSLGVKLDYQGIILLIWGANIALVYYSMPCDFSGRVAYWAFNTVLAGLCSYATFHPSIGGAQTAHARAILFATFGFCAVVAPNLIGLLKHGFEEQSRLVGLNWIAATTLFNGTGVVVYAVKFPEKWYPRVFDIFGASH</sequence>
<keyword evidence="4 7" id="KW-1133">Transmembrane helix</keyword>
<comment type="caution">
    <text evidence="8">The sequence shown here is derived from an EMBL/GenBank/DDBJ whole genome shotgun (WGS) entry which is preliminary data.</text>
</comment>
<dbReference type="GO" id="GO:0038023">
    <property type="term" value="F:signaling receptor activity"/>
    <property type="evidence" value="ECO:0007669"/>
    <property type="project" value="TreeGrafter"/>
</dbReference>
<keyword evidence="3 7" id="KW-0812">Transmembrane</keyword>
<dbReference type="PANTHER" id="PTHR20855:SF52">
    <property type="entry name" value="ADIPONECTIN RECEPTOR PROTEIN"/>
    <property type="match status" value="1"/>
</dbReference>
<feature type="transmembrane region" description="Helical" evidence="7">
    <location>
        <begin position="228"/>
        <end position="248"/>
    </location>
</feature>
<evidence type="ECO:0000313" key="8">
    <source>
        <dbReference type="EMBL" id="KAK6954566.1"/>
    </source>
</evidence>
<proteinExistence type="inferred from homology"/>
<dbReference type="Pfam" id="PF03006">
    <property type="entry name" value="HlyIII"/>
    <property type="match status" value="1"/>
</dbReference>
<feature type="transmembrane region" description="Helical" evidence="7">
    <location>
        <begin position="64"/>
        <end position="82"/>
    </location>
</feature>
<comment type="similarity">
    <text evidence="2">Belongs to the ADIPOR family.</text>
</comment>
<accession>A0AAX6MQ00</accession>
<organism evidence="8 9">
    <name type="scientific">Daldinia eschscholtzii</name>
    <dbReference type="NCBI Taxonomy" id="292717"/>
    <lineage>
        <taxon>Eukaryota</taxon>
        <taxon>Fungi</taxon>
        <taxon>Dikarya</taxon>
        <taxon>Ascomycota</taxon>
        <taxon>Pezizomycotina</taxon>
        <taxon>Sordariomycetes</taxon>
        <taxon>Xylariomycetidae</taxon>
        <taxon>Xylariales</taxon>
        <taxon>Hypoxylaceae</taxon>
        <taxon>Daldinia</taxon>
    </lineage>
</organism>
<feature type="transmembrane region" description="Helical" evidence="7">
    <location>
        <begin position="194"/>
        <end position="216"/>
    </location>
</feature>
<dbReference type="AlphaFoldDB" id="A0AAX6MQ00"/>
<evidence type="ECO:0000256" key="4">
    <source>
        <dbReference type="ARBA" id="ARBA00022989"/>
    </source>
</evidence>
<comment type="subcellular location">
    <subcellularLocation>
        <location evidence="1">Membrane</location>
        <topology evidence="1">Multi-pass membrane protein</topology>
    </subcellularLocation>
</comment>
<dbReference type="Proteomes" id="UP001369815">
    <property type="component" value="Unassembled WGS sequence"/>
</dbReference>
<protein>
    <submittedName>
        <fullName evidence="8">Uncharacterized protein</fullName>
    </submittedName>
</protein>
<evidence type="ECO:0000256" key="5">
    <source>
        <dbReference type="ARBA" id="ARBA00023136"/>
    </source>
</evidence>
<dbReference type="GO" id="GO:0016020">
    <property type="term" value="C:membrane"/>
    <property type="evidence" value="ECO:0007669"/>
    <property type="project" value="UniProtKB-SubCell"/>
</dbReference>
<keyword evidence="9" id="KW-1185">Reference proteome</keyword>
<evidence type="ECO:0000313" key="9">
    <source>
        <dbReference type="Proteomes" id="UP001369815"/>
    </source>
</evidence>
<dbReference type="GO" id="GO:0046872">
    <property type="term" value="F:metal ion binding"/>
    <property type="evidence" value="ECO:0007669"/>
    <property type="project" value="UniProtKB-KW"/>
</dbReference>
<reference evidence="8 9" key="1">
    <citation type="journal article" date="2024" name="Front Chem Biol">
        <title>Unveiling the potential of Daldinia eschscholtzii MFLUCC 19-0629 through bioactivity and bioinformatics studies for enhanced sustainable agriculture production.</title>
        <authorList>
            <person name="Brooks S."/>
            <person name="Weaver J.A."/>
            <person name="Klomchit A."/>
            <person name="Alharthi S.A."/>
            <person name="Onlamun T."/>
            <person name="Nurani R."/>
            <person name="Vong T.K."/>
            <person name="Alberti F."/>
            <person name="Greco C."/>
        </authorList>
    </citation>
    <scope>NUCLEOTIDE SEQUENCE [LARGE SCALE GENOMIC DNA]</scope>
    <source>
        <strain evidence="8">MFLUCC 19-0629</strain>
    </source>
</reference>
<dbReference type="EMBL" id="JBANMG010000004">
    <property type="protein sequence ID" value="KAK6954566.1"/>
    <property type="molecule type" value="Genomic_DNA"/>
</dbReference>
<keyword evidence="5 7" id="KW-0472">Membrane</keyword>
<feature type="binding site" evidence="6">
    <location>
        <position position="266"/>
    </location>
    <ligand>
        <name>Zn(2+)</name>
        <dbReference type="ChEBI" id="CHEBI:29105"/>
    </ligand>
</feature>
<evidence type="ECO:0000256" key="6">
    <source>
        <dbReference type="PIRSR" id="PIRSR604254-1"/>
    </source>
</evidence>
<dbReference type="InterPro" id="IPR004254">
    <property type="entry name" value="AdipoR/HlyIII-related"/>
</dbReference>
<feature type="transmembrane region" description="Helical" evidence="7">
    <location>
        <begin position="137"/>
        <end position="155"/>
    </location>
</feature>
<feature type="transmembrane region" description="Helical" evidence="7">
    <location>
        <begin position="164"/>
        <end position="182"/>
    </location>
</feature>
<feature type="binding site" evidence="6">
    <location>
        <position position="119"/>
    </location>
    <ligand>
        <name>Zn(2+)</name>
        <dbReference type="ChEBI" id="CHEBI:29105"/>
    </ligand>
</feature>
<evidence type="ECO:0000256" key="7">
    <source>
        <dbReference type="SAM" id="Phobius"/>
    </source>
</evidence>
<keyword evidence="6" id="KW-0862">Zinc</keyword>
<dbReference type="GO" id="GO:0006882">
    <property type="term" value="P:intracellular zinc ion homeostasis"/>
    <property type="evidence" value="ECO:0007669"/>
    <property type="project" value="TreeGrafter"/>
</dbReference>
<evidence type="ECO:0000256" key="3">
    <source>
        <dbReference type="ARBA" id="ARBA00022692"/>
    </source>
</evidence>
<evidence type="ECO:0000256" key="1">
    <source>
        <dbReference type="ARBA" id="ARBA00004141"/>
    </source>
</evidence>
<dbReference type="PANTHER" id="PTHR20855">
    <property type="entry name" value="ADIPOR/PROGESTIN RECEPTOR-RELATED"/>
    <property type="match status" value="1"/>
</dbReference>
<evidence type="ECO:0000256" key="2">
    <source>
        <dbReference type="ARBA" id="ARBA00007018"/>
    </source>
</evidence>